<dbReference type="Pfam" id="PF00083">
    <property type="entry name" value="Sugar_tr"/>
    <property type="match status" value="1"/>
</dbReference>
<evidence type="ECO:0000256" key="3">
    <source>
        <dbReference type="ARBA" id="ARBA00022989"/>
    </source>
</evidence>
<evidence type="ECO:0000256" key="5">
    <source>
        <dbReference type="SAM" id="Phobius"/>
    </source>
</evidence>
<protein>
    <recommendedName>
        <fullName evidence="8">Major facilitator superfamily (MFS) profile domain-containing protein</fullName>
    </recommendedName>
</protein>
<feature type="transmembrane region" description="Helical" evidence="5">
    <location>
        <begin position="207"/>
        <end position="233"/>
    </location>
</feature>
<gene>
    <name evidence="6" type="ORF">CEUSTIGMA_g1979.t1</name>
</gene>
<evidence type="ECO:0008006" key="8">
    <source>
        <dbReference type="Google" id="ProtNLM"/>
    </source>
</evidence>
<feature type="transmembrane region" description="Helical" evidence="5">
    <location>
        <begin position="358"/>
        <end position="377"/>
    </location>
</feature>
<name>A0A250WVH2_9CHLO</name>
<proteinExistence type="predicted"/>
<dbReference type="GO" id="GO:0022857">
    <property type="term" value="F:transmembrane transporter activity"/>
    <property type="evidence" value="ECO:0007669"/>
    <property type="project" value="InterPro"/>
</dbReference>
<keyword evidence="3 5" id="KW-1133">Transmembrane helix</keyword>
<dbReference type="GO" id="GO:0016020">
    <property type="term" value="C:membrane"/>
    <property type="evidence" value="ECO:0007669"/>
    <property type="project" value="UniProtKB-SubCell"/>
</dbReference>
<organism evidence="6 7">
    <name type="scientific">Chlamydomonas eustigma</name>
    <dbReference type="NCBI Taxonomy" id="1157962"/>
    <lineage>
        <taxon>Eukaryota</taxon>
        <taxon>Viridiplantae</taxon>
        <taxon>Chlorophyta</taxon>
        <taxon>core chlorophytes</taxon>
        <taxon>Chlorophyceae</taxon>
        <taxon>CS clade</taxon>
        <taxon>Chlamydomonadales</taxon>
        <taxon>Chlamydomonadaceae</taxon>
        <taxon>Chlamydomonas</taxon>
    </lineage>
</organism>
<feature type="transmembrane region" description="Helical" evidence="5">
    <location>
        <begin position="253"/>
        <end position="274"/>
    </location>
</feature>
<sequence length="587" mass="65616">MVDKVKHENKLDELANGTAPGKYPASPLHAVATQYPSDCHSSAFSLNSVSTWVLSWLSWYLGWALPGLGMFSVAYFIFSVGEIKVFQQVMYPDCFITFTSCDAKLVQHVSDYIQICGIIAGMLLWGALANITGHKWGSRMVALIMWTGTVLLTFTGFAPTSFTYFLYFLVAQTWFGFGVGGEYPMASSSAAERSATTPELRHLRAQQVILVFSNQGMGNFVNTCVITVFMVIFRQTGTQQDMTFEGSKSCLTLMYGVGAVVCTAMVLHCFYSVGESKMLEEERMAATKDELGADQLAMADRRAGRRYLVAMWYFFPRLLVASAAWTTNDFGFYGNKLQQNVFLNILFPGATPYKQQQWNVLNTFIALLGYYAAALLCDKPWYGRVRCQYIGFLAMFVFNMVIYGAWSHLGSTSASQQGTQALQALYYLISFFNQFGPNATTWLVAGEIFPTEIRAPCHGFSAAMGKVGAIIASLWISYISNAQVFFLIAAIWALVGAVLTILFLPDTTGLELTEYDRMYHCMVKNGLKEYHGMAVQRKHLSLWEAVVGKWHENFAPDRDIAEREAEIKRNCTSESASDLKRASHRYL</sequence>
<feature type="transmembrane region" description="Helical" evidence="5">
    <location>
        <begin position="457"/>
        <end position="478"/>
    </location>
</feature>
<evidence type="ECO:0000256" key="2">
    <source>
        <dbReference type="ARBA" id="ARBA00022692"/>
    </source>
</evidence>
<evidence type="ECO:0000256" key="4">
    <source>
        <dbReference type="ARBA" id="ARBA00023136"/>
    </source>
</evidence>
<feature type="transmembrane region" description="Helical" evidence="5">
    <location>
        <begin position="389"/>
        <end position="406"/>
    </location>
</feature>
<evidence type="ECO:0000313" key="6">
    <source>
        <dbReference type="EMBL" id="GAX74530.1"/>
    </source>
</evidence>
<dbReference type="InterPro" id="IPR005828">
    <property type="entry name" value="MFS_sugar_transport-like"/>
</dbReference>
<dbReference type="InterPro" id="IPR036259">
    <property type="entry name" value="MFS_trans_sf"/>
</dbReference>
<keyword evidence="4 5" id="KW-0472">Membrane</keyword>
<comment type="caution">
    <text evidence="6">The sequence shown here is derived from an EMBL/GenBank/DDBJ whole genome shotgun (WGS) entry which is preliminary data.</text>
</comment>
<keyword evidence="2 5" id="KW-0812">Transmembrane</keyword>
<feature type="transmembrane region" description="Helical" evidence="5">
    <location>
        <begin position="57"/>
        <end position="78"/>
    </location>
</feature>
<keyword evidence="7" id="KW-1185">Reference proteome</keyword>
<comment type="subcellular location">
    <subcellularLocation>
        <location evidence="1">Membrane</location>
        <topology evidence="1">Multi-pass membrane protein</topology>
    </subcellularLocation>
</comment>
<dbReference type="Gene3D" id="1.20.1250.20">
    <property type="entry name" value="MFS general substrate transporter like domains"/>
    <property type="match status" value="1"/>
</dbReference>
<accession>A0A250WVH2</accession>
<feature type="transmembrane region" description="Helical" evidence="5">
    <location>
        <begin position="426"/>
        <end position="445"/>
    </location>
</feature>
<dbReference type="EMBL" id="BEGY01000008">
    <property type="protein sequence ID" value="GAX74530.1"/>
    <property type="molecule type" value="Genomic_DNA"/>
</dbReference>
<dbReference type="SUPFAM" id="SSF103473">
    <property type="entry name" value="MFS general substrate transporter"/>
    <property type="match status" value="1"/>
</dbReference>
<reference evidence="6 7" key="1">
    <citation type="submission" date="2017-08" db="EMBL/GenBank/DDBJ databases">
        <title>Acidophilic green algal genome provides insights into adaptation to an acidic environment.</title>
        <authorList>
            <person name="Hirooka S."/>
            <person name="Hirose Y."/>
            <person name="Kanesaki Y."/>
            <person name="Higuchi S."/>
            <person name="Fujiwara T."/>
            <person name="Onuma R."/>
            <person name="Era A."/>
            <person name="Ohbayashi R."/>
            <person name="Uzuka A."/>
            <person name="Nozaki H."/>
            <person name="Yoshikawa H."/>
            <person name="Miyagishima S.Y."/>
        </authorList>
    </citation>
    <scope>NUCLEOTIDE SEQUENCE [LARGE SCALE GENOMIC DNA]</scope>
    <source>
        <strain evidence="6 7">NIES-2499</strain>
    </source>
</reference>
<dbReference type="PANTHER" id="PTHR24064">
    <property type="entry name" value="SOLUTE CARRIER FAMILY 22 MEMBER"/>
    <property type="match status" value="1"/>
</dbReference>
<evidence type="ECO:0000313" key="7">
    <source>
        <dbReference type="Proteomes" id="UP000232323"/>
    </source>
</evidence>
<dbReference type="AlphaFoldDB" id="A0A250WVH2"/>
<dbReference type="Proteomes" id="UP000232323">
    <property type="component" value="Unassembled WGS sequence"/>
</dbReference>
<evidence type="ECO:0000256" key="1">
    <source>
        <dbReference type="ARBA" id="ARBA00004141"/>
    </source>
</evidence>
<dbReference type="OrthoDB" id="433512at2759"/>
<feature type="transmembrane region" description="Helical" evidence="5">
    <location>
        <begin position="484"/>
        <end position="504"/>
    </location>
</feature>
<feature type="transmembrane region" description="Helical" evidence="5">
    <location>
        <begin position="112"/>
        <end position="133"/>
    </location>
</feature>
<feature type="transmembrane region" description="Helical" evidence="5">
    <location>
        <begin position="307"/>
        <end position="325"/>
    </location>
</feature>